<gene>
    <name evidence="4" type="ORF">HannXRQ_Chr14g0460481</name>
    <name evidence="3" type="ORF">HanXRQr2_Chr14g0668001</name>
</gene>
<dbReference type="EMBL" id="MNCJ02000329">
    <property type="protein sequence ID" value="KAF5771210.1"/>
    <property type="molecule type" value="Genomic_DNA"/>
</dbReference>
<accession>A0A251SM47</accession>
<dbReference type="OMA" id="HGEDATM"/>
<sequence length="127" mass="15330">MIRRLLFFFFFTFHLMLEYNRNLTFDCKDVLLKNYKDADDNIKKLKDLGARVLNEVDARNMSTNRHFRGHTYDLIIYNFPHSGFRYNDSNDKAICDHTTLVHEFFKSAFTTLKEDRQVQVTHKNYSY</sequence>
<dbReference type="PANTHER" id="PTHR11538:SF26">
    <property type="entry name" value="FERREDOXIN-FOLD ANTICODON-BINDING DOMAIN-CONTAINING PROTEIN 1"/>
    <property type="match status" value="1"/>
</dbReference>
<reference evidence="3" key="3">
    <citation type="submission" date="2020-06" db="EMBL/GenBank/DDBJ databases">
        <title>Helianthus annuus Genome sequencing and assembly Release 2.</title>
        <authorList>
            <person name="Gouzy J."/>
            <person name="Langlade N."/>
            <person name="Munos S."/>
        </authorList>
    </citation>
    <scope>NUCLEOTIDE SEQUENCE</scope>
    <source>
        <tissue evidence="3">Leaves</tissue>
    </source>
</reference>
<feature type="chain" id="PRO_5041059713" description="25S rRNA (uridine-N(3))-methyltransferase BMT5-like domain-containing protein" evidence="1">
    <location>
        <begin position="23"/>
        <end position="127"/>
    </location>
</feature>
<evidence type="ECO:0000313" key="5">
    <source>
        <dbReference type="Proteomes" id="UP000215914"/>
    </source>
</evidence>
<evidence type="ECO:0000259" key="2">
    <source>
        <dbReference type="Pfam" id="PF10354"/>
    </source>
</evidence>
<dbReference type="Proteomes" id="UP000215914">
    <property type="component" value="Chromosome 14"/>
</dbReference>
<feature type="domain" description="25S rRNA (uridine-N(3))-methyltransferase BMT5-like" evidence="2">
    <location>
        <begin position="24"/>
        <end position="125"/>
    </location>
</feature>
<evidence type="ECO:0000313" key="3">
    <source>
        <dbReference type="EMBL" id="KAF5771210.1"/>
    </source>
</evidence>
<keyword evidence="1" id="KW-0732">Signal</keyword>
<dbReference type="Gramene" id="mRNA:HanXRQr2_Chr14g0668001">
    <property type="protein sequence ID" value="mRNA:HanXRQr2_Chr14g0668001"/>
    <property type="gene ID" value="HanXRQr2_Chr14g0668001"/>
</dbReference>
<dbReference type="GO" id="GO:0070042">
    <property type="term" value="F:rRNA (uridine-N3-)-methyltransferase activity"/>
    <property type="evidence" value="ECO:0007669"/>
    <property type="project" value="InterPro"/>
</dbReference>
<dbReference type="PANTHER" id="PTHR11538">
    <property type="entry name" value="PHENYLALANYL-TRNA SYNTHETASE"/>
    <property type="match status" value="1"/>
</dbReference>
<dbReference type="InterPro" id="IPR019446">
    <property type="entry name" value="BMT5-like"/>
</dbReference>
<evidence type="ECO:0000313" key="4">
    <source>
        <dbReference type="EMBL" id="OTF99793.1"/>
    </source>
</evidence>
<dbReference type="EMBL" id="CM007903">
    <property type="protein sequence ID" value="OTF99793.1"/>
    <property type="molecule type" value="Genomic_DNA"/>
</dbReference>
<feature type="signal peptide" evidence="1">
    <location>
        <begin position="1"/>
        <end position="22"/>
    </location>
</feature>
<protein>
    <recommendedName>
        <fullName evidence="2">25S rRNA (uridine-N(3))-methyltransferase BMT5-like domain-containing protein</fullName>
    </recommendedName>
</protein>
<dbReference type="AlphaFoldDB" id="A0A251SM47"/>
<dbReference type="Pfam" id="PF10354">
    <property type="entry name" value="BMT5-like"/>
    <property type="match status" value="1"/>
</dbReference>
<dbReference type="InParanoid" id="A0A251SM47"/>
<name>A0A251SM47_HELAN</name>
<organism evidence="4 5">
    <name type="scientific">Helianthus annuus</name>
    <name type="common">Common sunflower</name>
    <dbReference type="NCBI Taxonomy" id="4232"/>
    <lineage>
        <taxon>Eukaryota</taxon>
        <taxon>Viridiplantae</taxon>
        <taxon>Streptophyta</taxon>
        <taxon>Embryophyta</taxon>
        <taxon>Tracheophyta</taxon>
        <taxon>Spermatophyta</taxon>
        <taxon>Magnoliopsida</taxon>
        <taxon>eudicotyledons</taxon>
        <taxon>Gunneridae</taxon>
        <taxon>Pentapetalae</taxon>
        <taxon>asterids</taxon>
        <taxon>campanulids</taxon>
        <taxon>Asterales</taxon>
        <taxon>Asteraceae</taxon>
        <taxon>Asteroideae</taxon>
        <taxon>Heliantheae alliance</taxon>
        <taxon>Heliantheae</taxon>
        <taxon>Helianthus</taxon>
    </lineage>
</organism>
<dbReference type="GO" id="GO:0070475">
    <property type="term" value="P:rRNA base methylation"/>
    <property type="evidence" value="ECO:0007669"/>
    <property type="project" value="InterPro"/>
</dbReference>
<reference evidence="4" key="2">
    <citation type="submission" date="2017-02" db="EMBL/GenBank/DDBJ databases">
        <title>Sunflower complete genome.</title>
        <authorList>
            <person name="Langlade N."/>
            <person name="Munos S."/>
        </authorList>
    </citation>
    <scope>NUCLEOTIDE SEQUENCE [LARGE SCALE GENOMIC DNA]</scope>
    <source>
        <tissue evidence="4">Leaves</tissue>
    </source>
</reference>
<keyword evidence="5" id="KW-1185">Reference proteome</keyword>
<proteinExistence type="predicted"/>
<reference evidence="3 5" key="1">
    <citation type="journal article" date="2017" name="Nature">
        <title>The sunflower genome provides insights into oil metabolism, flowering and Asterid evolution.</title>
        <authorList>
            <person name="Badouin H."/>
            <person name="Gouzy J."/>
            <person name="Grassa C.J."/>
            <person name="Murat F."/>
            <person name="Staton S.E."/>
            <person name="Cottret L."/>
            <person name="Lelandais-Briere C."/>
            <person name="Owens G.L."/>
            <person name="Carrere S."/>
            <person name="Mayjonade B."/>
            <person name="Legrand L."/>
            <person name="Gill N."/>
            <person name="Kane N.C."/>
            <person name="Bowers J.E."/>
            <person name="Hubner S."/>
            <person name="Bellec A."/>
            <person name="Berard A."/>
            <person name="Berges H."/>
            <person name="Blanchet N."/>
            <person name="Boniface M.C."/>
            <person name="Brunel D."/>
            <person name="Catrice O."/>
            <person name="Chaidir N."/>
            <person name="Claudel C."/>
            <person name="Donnadieu C."/>
            <person name="Faraut T."/>
            <person name="Fievet G."/>
            <person name="Helmstetter N."/>
            <person name="King M."/>
            <person name="Knapp S.J."/>
            <person name="Lai Z."/>
            <person name="Le Paslier M.C."/>
            <person name="Lippi Y."/>
            <person name="Lorenzon L."/>
            <person name="Mandel J.R."/>
            <person name="Marage G."/>
            <person name="Marchand G."/>
            <person name="Marquand E."/>
            <person name="Bret-Mestries E."/>
            <person name="Morien E."/>
            <person name="Nambeesan S."/>
            <person name="Nguyen T."/>
            <person name="Pegot-Espagnet P."/>
            <person name="Pouilly N."/>
            <person name="Raftis F."/>
            <person name="Sallet E."/>
            <person name="Schiex T."/>
            <person name="Thomas J."/>
            <person name="Vandecasteele C."/>
            <person name="Vares D."/>
            <person name="Vear F."/>
            <person name="Vautrin S."/>
            <person name="Crespi M."/>
            <person name="Mangin B."/>
            <person name="Burke J.M."/>
            <person name="Salse J."/>
            <person name="Munos S."/>
            <person name="Vincourt P."/>
            <person name="Rieseberg L.H."/>
            <person name="Langlade N.B."/>
        </authorList>
    </citation>
    <scope>NUCLEOTIDE SEQUENCE [LARGE SCALE GENOMIC DNA]</scope>
    <source>
        <strain evidence="5">cv. SF193</strain>
        <tissue evidence="3">Leaves</tissue>
    </source>
</reference>
<evidence type="ECO:0000256" key="1">
    <source>
        <dbReference type="SAM" id="SignalP"/>
    </source>
</evidence>
<dbReference type="STRING" id="4232.A0A251SM47"/>